<accession>A0ABN2L1G7</accession>
<feature type="region of interest" description="Disordered" evidence="1">
    <location>
        <begin position="118"/>
        <end position="143"/>
    </location>
</feature>
<evidence type="ECO:0000313" key="3">
    <source>
        <dbReference type="Proteomes" id="UP001501204"/>
    </source>
</evidence>
<sequence>MGKAISSGPTRTAMPLAASTAARNRAVVEDSSPSTTACGARSHMAARPGRCSRTARPSRDAMYPPGHRPVIVVGRAPVTRGRASRCVPAVPPVSPRSSRHTLSRMQGRPAWLIVASTSSMVRPGRTTRVATSTSPPRMKPRMS</sequence>
<organism evidence="2 3">
    <name type="scientific">Kocuria aegyptia</name>
    <dbReference type="NCBI Taxonomy" id="330943"/>
    <lineage>
        <taxon>Bacteria</taxon>
        <taxon>Bacillati</taxon>
        <taxon>Actinomycetota</taxon>
        <taxon>Actinomycetes</taxon>
        <taxon>Micrococcales</taxon>
        <taxon>Micrococcaceae</taxon>
        <taxon>Kocuria</taxon>
    </lineage>
</organism>
<gene>
    <name evidence="2" type="ORF">GCM10009767_32160</name>
</gene>
<evidence type="ECO:0000313" key="2">
    <source>
        <dbReference type="EMBL" id="GAA1771802.1"/>
    </source>
</evidence>
<proteinExistence type="predicted"/>
<comment type="caution">
    <text evidence="2">The sequence shown here is derived from an EMBL/GenBank/DDBJ whole genome shotgun (WGS) entry which is preliminary data.</text>
</comment>
<name>A0ABN2L1G7_9MICC</name>
<protein>
    <submittedName>
        <fullName evidence="2">Uncharacterized protein</fullName>
    </submittedName>
</protein>
<keyword evidence="3" id="KW-1185">Reference proteome</keyword>
<reference evidence="2 3" key="1">
    <citation type="journal article" date="2019" name="Int. J. Syst. Evol. Microbiol.">
        <title>The Global Catalogue of Microorganisms (GCM) 10K type strain sequencing project: providing services to taxonomists for standard genome sequencing and annotation.</title>
        <authorList>
            <consortium name="The Broad Institute Genomics Platform"/>
            <consortium name="The Broad Institute Genome Sequencing Center for Infectious Disease"/>
            <person name="Wu L."/>
            <person name="Ma J."/>
        </authorList>
    </citation>
    <scope>NUCLEOTIDE SEQUENCE [LARGE SCALE GENOMIC DNA]</scope>
    <source>
        <strain evidence="2 3">JCM 14735</strain>
    </source>
</reference>
<dbReference type="EMBL" id="BAAAOA010000046">
    <property type="protein sequence ID" value="GAA1771802.1"/>
    <property type="molecule type" value="Genomic_DNA"/>
</dbReference>
<evidence type="ECO:0000256" key="1">
    <source>
        <dbReference type="SAM" id="MobiDB-lite"/>
    </source>
</evidence>
<dbReference type="Proteomes" id="UP001501204">
    <property type="component" value="Unassembled WGS sequence"/>
</dbReference>
<feature type="region of interest" description="Disordered" evidence="1">
    <location>
        <begin position="80"/>
        <end position="105"/>
    </location>
</feature>
<feature type="region of interest" description="Disordered" evidence="1">
    <location>
        <begin position="1"/>
        <end position="68"/>
    </location>
</feature>